<organism evidence="1 2">
    <name type="scientific">Cryptolaemus montrouzieri</name>
    <dbReference type="NCBI Taxonomy" id="559131"/>
    <lineage>
        <taxon>Eukaryota</taxon>
        <taxon>Metazoa</taxon>
        <taxon>Ecdysozoa</taxon>
        <taxon>Arthropoda</taxon>
        <taxon>Hexapoda</taxon>
        <taxon>Insecta</taxon>
        <taxon>Pterygota</taxon>
        <taxon>Neoptera</taxon>
        <taxon>Endopterygota</taxon>
        <taxon>Coleoptera</taxon>
        <taxon>Polyphaga</taxon>
        <taxon>Cucujiformia</taxon>
        <taxon>Coccinelloidea</taxon>
        <taxon>Coccinellidae</taxon>
        <taxon>Scymninae</taxon>
        <taxon>Scymnini</taxon>
        <taxon>Cryptolaemus</taxon>
    </lineage>
</organism>
<evidence type="ECO:0000313" key="2">
    <source>
        <dbReference type="Proteomes" id="UP001516400"/>
    </source>
</evidence>
<comment type="caution">
    <text evidence="1">The sequence shown here is derived from an EMBL/GenBank/DDBJ whole genome shotgun (WGS) entry which is preliminary data.</text>
</comment>
<dbReference type="Proteomes" id="UP001516400">
    <property type="component" value="Unassembled WGS sequence"/>
</dbReference>
<dbReference type="EMBL" id="JABFTP020000156">
    <property type="protein sequence ID" value="KAL3283736.1"/>
    <property type="molecule type" value="Genomic_DNA"/>
</dbReference>
<gene>
    <name evidence="1" type="ORF">HHI36_024271</name>
</gene>
<accession>A0ABD2NZF1</accession>
<protein>
    <submittedName>
        <fullName evidence="1">Uncharacterized protein</fullName>
    </submittedName>
</protein>
<evidence type="ECO:0000313" key="1">
    <source>
        <dbReference type="EMBL" id="KAL3283736.1"/>
    </source>
</evidence>
<sequence>MNPNHLKSEELNYEISIRGVDPPATVDEKRIIMRGLVAQESINRSFNEVDVNIPIEFSNQPNYLKIASRLMHISGRIFRMKVTQGNVEEEATQRNVRSQLITLEAELAEIVETSNHRSNPPHSTPIASGSVPSNLTYLKKIPVYKWGIKKFSGQGSLIAFLELIDSLRISRGCSESDSFDSASDLFESHV</sequence>
<dbReference type="AlphaFoldDB" id="A0ABD2NZF1"/>
<name>A0ABD2NZF1_9CUCU</name>
<proteinExistence type="predicted"/>
<reference evidence="1 2" key="1">
    <citation type="journal article" date="2021" name="BMC Biol.">
        <title>Horizontally acquired antibacterial genes associated with adaptive radiation of ladybird beetles.</title>
        <authorList>
            <person name="Li H.S."/>
            <person name="Tang X.F."/>
            <person name="Huang Y.H."/>
            <person name="Xu Z.Y."/>
            <person name="Chen M.L."/>
            <person name="Du X.Y."/>
            <person name="Qiu B.Y."/>
            <person name="Chen P.T."/>
            <person name="Zhang W."/>
            <person name="Slipinski A."/>
            <person name="Escalona H.E."/>
            <person name="Waterhouse R.M."/>
            <person name="Zwick A."/>
            <person name="Pang H."/>
        </authorList>
    </citation>
    <scope>NUCLEOTIDE SEQUENCE [LARGE SCALE GENOMIC DNA]</scope>
    <source>
        <strain evidence="1">SYSU2018</strain>
    </source>
</reference>
<keyword evidence="2" id="KW-1185">Reference proteome</keyword>